<evidence type="ECO:0000313" key="2">
    <source>
        <dbReference type="Proteomes" id="UP000203896"/>
    </source>
</evidence>
<dbReference type="RefSeq" id="YP_009118889.1">
    <property type="nucleotide sequence ID" value="NC_025425.1"/>
</dbReference>
<evidence type="ECO:0000313" key="1">
    <source>
        <dbReference type="EMBL" id="CEO90809.1"/>
    </source>
</evidence>
<sequence length="94" mass="10839">MKMITLDPNNKEKFFGMILQTPIFGNYIFIDHDGHIGYKVKNVKHDSFSGKTEIDIHDHWWNHDHPMPIVAEGIMSVEEADKVANDYDVSVVLL</sequence>
<reference evidence="1 2" key="1">
    <citation type="submission" date="2012-08" db="EMBL/GenBank/DDBJ databases">
        <title>Selection and characterization of a candidate therapeutic bacteriophage that lyses the German Escherichia coli O104:H4 outbreak strain.</title>
        <authorList>
            <person name="Merabishvilli M."/>
            <person name="De Vos D."/>
            <person name="Verbeken G."/>
            <person name="Kropinski A."/>
            <person name="Vandenheuvel D."/>
            <person name="Lavigne R."/>
            <person name="Wattiau P."/>
            <person name="Mast J."/>
            <person name="Ragimbeau C."/>
            <person name="Mossong J."/>
            <person name="Scheres J."/>
            <person name="Chanishvili N."/>
            <person name="Vaneechoutte M."/>
            <person name="Pirnay J.P."/>
        </authorList>
    </citation>
    <scope>NUCLEOTIDE SEQUENCE [LARGE SCALE GENOMIC DNA]</scope>
</reference>
<dbReference type="GeneID" id="23301240"/>
<organism evidence="1 2">
    <name type="scientific">Enterobacteria phage GEC-3S</name>
    <dbReference type="NCBI Taxonomy" id="1222338"/>
    <lineage>
        <taxon>Viruses</taxon>
        <taxon>Duplodnaviria</taxon>
        <taxon>Heunggongvirae</taxon>
        <taxon>Uroviricota</taxon>
        <taxon>Caudoviricetes</taxon>
        <taxon>Pantevenvirales</taxon>
        <taxon>Straboviridae</taxon>
        <taxon>Krischvirus</taxon>
        <taxon>Krischvirus gec3s</taxon>
    </lineage>
</organism>
<dbReference type="Proteomes" id="UP000203896">
    <property type="component" value="Segment"/>
</dbReference>
<protein>
    <submittedName>
        <fullName evidence="1">Uncharacterized protein</fullName>
    </submittedName>
</protein>
<accession>A0A0B7MJE4</accession>
<proteinExistence type="predicted"/>
<name>A0A0B7MJE4_9CAUD</name>
<dbReference type="EMBL" id="HE978309">
    <property type="protein sequence ID" value="CEO90809.1"/>
    <property type="molecule type" value="Genomic_DNA"/>
</dbReference>
<dbReference type="KEGG" id="vg:23301240"/>
<keyword evidence="2" id="KW-1185">Reference proteome</keyword>
<gene>
    <name evidence="1" type="ORF">BN201_0206</name>
</gene>